<sequence length="314" mass="33940">MTFPDGGMPPSNRQHLENTVPQQNQVPQQNPMMGYAQPNVQFNPQAAGSYSVMNQQTMYAAQPAKKPKSALAITGLILASIGLALSWIPVVNILGAVFAIAGLALTLIGLIVTIRGTKTGKACAVVGASLSVAALVVSLVASDTAVILSNKDLGYGSVFQFDRNSPVKLDKDLKAVYQGEHQITSSKYKVNNIAISIENVDPISRDKEEELGGPSFLMRIEWKNISDKPQKVLNVLNFLMHNMKVLQKGKEATMQTAEVRSGPVEVAPDKGDSFLLYYKLPEGNKDDSDVTVQIISPKSETDSSTIQQVFSIHI</sequence>
<evidence type="ECO:0000256" key="1">
    <source>
        <dbReference type="SAM" id="Phobius"/>
    </source>
</evidence>
<evidence type="ECO:0000313" key="3">
    <source>
        <dbReference type="Proteomes" id="UP000287609"/>
    </source>
</evidence>
<organism evidence="2 3">
    <name type="scientific">Bifidobacterium dolichotidis</name>
    <dbReference type="NCBI Taxonomy" id="2306976"/>
    <lineage>
        <taxon>Bacteria</taxon>
        <taxon>Bacillati</taxon>
        <taxon>Actinomycetota</taxon>
        <taxon>Actinomycetes</taxon>
        <taxon>Bifidobacteriales</taxon>
        <taxon>Bifidobacteriaceae</taxon>
        <taxon>Bifidobacterium</taxon>
    </lineage>
</organism>
<keyword evidence="3" id="KW-1185">Reference proteome</keyword>
<dbReference type="AlphaFoldDB" id="A0A430FNY8"/>
<name>A0A430FNY8_9BIFI</name>
<feature type="transmembrane region" description="Helical" evidence="1">
    <location>
        <begin position="94"/>
        <end position="115"/>
    </location>
</feature>
<comment type="caution">
    <text evidence="2">The sequence shown here is derived from an EMBL/GenBank/DDBJ whole genome shotgun (WGS) entry which is preliminary data.</text>
</comment>
<evidence type="ECO:0008006" key="4">
    <source>
        <dbReference type="Google" id="ProtNLM"/>
    </source>
</evidence>
<keyword evidence="1" id="KW-0812">Transmembrane</keyword>
<feature type="transmembrane region" description="Helical" evidence="1">
    <location>
        <begin position="122"/>
        <end position="141"/>
    </location>
</feature>
<dbReference type="Proteomes" id="UP000287609">
    <property type="component" value="Unassembled WGS sequence"/>
</dbReference>
<protein>
    <recommendedName>
        <fullName evidence="4">DUF5067 domain-containing protein</fullName>
    </recommendedName>
</protein>
<gene>
    <name evidence="2" type="ORF">D2E26_1353</name>
</gene>
<feature type="transmembrane region" description="Helical" evidence="1">
    <location>
        <begin position="70"/>
        <end position="88"/>
    </location>
</feature>
<dbReference type="RefSeq" id="WP_125963996.1">
    <property type="nucleotide sequence ID" value="NZ_QXGM01000003.1"/>
</dbReference>
<reference evidence="2 3" key="1">
    <citation type="submission" date="2018-09" db="EMBL/GenBank/DDBJ databases">
        <title>Characterization of the phylogenetic diversity of five novel species belonging to the genus Bifidobacterium.</title>
        <authorList>
            <person name="Lugli G.A."/>
            <person name="Duranti S."/>
            <person name="Milani C."/>
        </authorList>
    </citation>
    <scope>NUCLEOTIDE SEQUENCE [LARGE SCALE GENOMIC DNA]</scope>
    <source>
        <strain evidence="2 3">2036B</strain>
    </source>
</reference>
<dbReference type="OrthoDB" id="3556183at2"/>
<evidence type="ECO:0000313" key="2">
    <source>
        <dbReference type="EMBL" id="RSX54553.1"/>
    </source>
</evidence>
<keyword evidence="1" id="KW-0472">Membrane</keyword>
<dbReference type="EMBL" id="QXGM01000003">
    <property type="protein sequence ID" value="RSX54553.1"/>
    <property type="molecule type" value="Genomic_DNA"/>
</dbReference>
<accession>A0A430FNY8</accession>
<proteinExistence type="predicted"/>
<keyword evidence="1" id="KW-1133">Transmembrane helix</keyword>